<keyword evidence="2" id="KW-1185">Reference proteome</keyword>
<organism evidence="1 2">
    <name type="scientific">Tranquillimonas alkanivorans</name>
    <dbReference type="NCBI Taxonomy" id="441119"/>
    <lineage>
        <taxon>Bacteria</taxon>
        <taxon>Pseudomonadati</taxon>
        <taxon>Pseudomonadota</taxon>
        <taxon>Alphaproteobacteria</taxon>
        <taxon>Rhodobacterales</taxon>
        <taxon>Roseobacteraceae</taxon>
        <taxon>Tranquillimonas</taxon>
    </lineage>
</organism>
<sequence>MPFDSPRSAFAELAVFLCSEAEALQNAALLLGGRPALRRTQRLLDDMTTAPRLTQRLAREVSALHDLLTLENVGDPERLETAYFDEIDPASAVVEDICLAADRLEDLMTAACSESGVCAQEPLAA</sequence>
<evidence type="ECO:0000313" key="1">
    <source>
        <dbReference type="EMBL" id="SFQ12399.1"/>
    </source>
</evidence>
<dbReference type="OrthoDB" id="7728363at2"/>
<dbReference type="RefSeq" id="WP_093425472.1">
    <property type="nucleotide sequence ID" value="NZ_FOXA01000037.1"/>
</dbReference>
<gene>
    <name evidence="1" type="ORF">SAMN04488047_13724</name>
</gene>
<dbReference type="AlphaFoldDB" id="A0A1I5VY50"/>
<evidence type="ECO:0000313" key="2">
    <source>
        <dbReference type="Proteomes" id="UP000199356"/>
    </source>
</evidence>
<dbReference type="Proteomes" id="UP000199356">
    <property type="component" value="Unassembled WGS sequence"/>
</dbReference>
<accession>A0A1I5VY50</accession>
<proteinExistence type="predicted"/>
<name>A0A1I5VY50_9RHOB</name>
<protein>
    <recommendedName>
        <fullName evidence="3">DUF47 family protein</fullName>
    </recommendedName>
</protein>
<evidence type="ECO:0008006" key="3">
    <source>
        <dbReference type="Google" id="ProtNLM"/>
    </source>
</evidence>
<reference evidence="1 2" key="1">
    <citation type="submission" date="2016-10" db="EMBL/GenBank/DDBJ databases">
        <authorList>
            <person name="de Groot N.N."/>
        </authorList>
    </citation>
    <scope>NUCLEOTIDE SEQUENCE [LARGE SCALE GENOMIC DNA]</scope>
    <source>
        <strain evidence="1 2">DSM 19547</strain>
    </source>
</reference>
<dbReference type="EMBL" id="FOXA01000037">
    <property type="protein sequence ID" value="SFQ12399.1"/>
    <property type="molecule type" value="Genomic_DNA"/>
</dbReference>